<name>A0AAV4CWC9_9GAST</name>
<dbReference type="EMBL" id="BLXT01007044">
    <property type="protein sequence ID" value="GFO36110.1"/>
    <property type="molecule type" value="Genomic_DNA"/>
</dbReference>
<evidence type="ECO:0000313" key="1">
    <source>
        <dbReference type="EMBL" id="GFO36110.1"/>
    </source>
</evidence>
<keyword evidence="2" id="KW-1185">Reference proteome</keyword>
<protein>
    <submittedName>
        <fullName evidence="1">Uncharacterized protein</fullName>
    </submittedName>
</protein>
<accession>A0AAV4CWC9</accession>
<dbReference type="AlphaFoldDB" id="A0AAV4CWC9"/>
<dbReference type="Proteomes" id="UP000735302">
    <property type="component" value="Unassembled WGS sequence"/>
</dbReference>
<reference evidence="1 2" key="1">
    <citation type="journal article" date="2021" name="Elife">
        <title>Chloroplast acquisition without the gene transfer in kleptoplastic sea slugs, Plakobranchus ocellatus.</title>
        <authorList>
            <person name="Maeda T."/>
            <person name="Takahashi S."/>
            <person name="Yoshida T."/>
            <person name="Shimamura S."/>
            <person name="Takaki Y."/>
            <person name="Nagai Y."/>
            <person name="Toyoda A."/>
            <person name="Suzuki Y."/>
            <person name="Arimoto A."/>
            <person name="Ishii H."/>
            <person name="Satoh N."/>
            <person name="Nishiyama T."/>
            <person name="Hasebe M."/>
            <person name="Maruyama T."/>
            <person name="Minagawa J."/>
            <person name="Obokata J."/>
            <person name="Shigenobu S."/>
        </authorList>
    </citation>
    <scope>NUCLEOTIDE SEQUENCE [LARGE SCALE GENOMIC DNA]</scope>
</reference>
<evidence type="ECO:0000313" key="2">
    <source>
        <dbReference type="Proteomes" id="UP000735302"/>
    </source>
</evidence>
<sequence length="320" mass="36093">MLDTFSTIQVHQTSFYLQEHGFKLCSYLLVGGPEEARQTLSLKHHTFSQGQTDLLVEARQTLSLKRHILFDRGKTDFFPESRQTFFLKTGGTRQHSLTTTVRGMLWFTTGSTHISTRMFASWATSSLTISPFAEHVNTSKISDCCSLTTWRLYAHSTNPQRRCHGPSGQHTITQYQLKNSPNMTSVLLHGADTSVLSRPVDPALHEQQQPTFLNQDVVLHVRPIYEHLTNPALLSRCLLGKTQNANESLHSVIWAKCPKNTFSGLIRDRFGMTLAVAEYIMDSLDSHIFLPALGCRLTSATTCLTQKRDFKRIKSAETAH</sequence>
<organism evidence="1 2">
    <name type="scientific">Plakobranchus ocellatus</name>
    <dbReference type="NCBI Taxonomy" id="259542"/>
    <lineage>
        <taxon>Eukaryota</taxon>
        <taxon>Metazoa</taxon>
        <taxon>Spiralia</taxon>
        <taxon>Lophotrochozoa</taxon>
        <taxon>Mollusca</taxon>
        <taxon>Gastropoda</taxon>
        <taxon>Heterobranchia</taxon>
        <taxon>Euthyneura</taxon>
        <taxon>Panpulmonata</taxon>
        <taxon>Sacoglossa</taxon>
        <taxon>Placobranchoidea</taxon>
        <taxon>Plakobranchidae</taxon>
        <taxon>Plakobranchus</taxon>
    </lineage>
</organism>
<proteinExistence type="predicted"/>
<gene>
    <name evidence="1" type="ORF">PoB_006261500</name>
</gene>
<comment type="caution">
    <text evidence="1">The sequence shown here is derived from an EMBL/GenBank/DDBJ whole genome shotgun (WGS) entry which is preliminary data.</text>
</comment>